<dbReference type="Gene3D" id="1.10.3720.10">
    <property type="entry name" value="MetI-like"/>
    <property type="match status" value="1"/>
</dbReference>
<keyword evidence="4 10" id="KW-0813">Transport</keyword>
<organism evidence="12 13">
    <name type="scientific">Candidatus Pelagibacter giovannonii</name>
    <dbReference type="NCBI Taxonomy" id="2563896"/>
    <lineage>
        <taxon>Bacteria</taxon>
        <taxon>Pseudomonadati</taxon>
        <taxon>Pseudomonadota</taxon>
        <taxon>Alphaproteobacteria</taxon>
        <taxon>Candidatus Pelagibacterales</taxon>
        <taxon>Candidatus Pelagibacteraceae</taxon>
        <taxon>Candidatus Pelagibacter</taxon>
    </lineage>
</organism>
<dbReference type="NCBIfam" id="TIGR01726">
    <property type="entry name" value="HEQRo_perm_3TM"/>
    <property type="match status" value="1"/>
</dbReference>
<gene>
    <name evidence="12" type="ORF">E5R92_00695</name>
</gene>
<dbReference type="PANTHER" id="PTHR30614:SF20">
    <property type="entry name" value="GLUTAMINE TRANSPORT SYSTEM PERMEASE PROTEIN GLNP"/>
    <property type="match status" value="1"/>
</dbReference>
<dbReference type="PANTHER" id="PTHR30614">
    <property type="entry name" value="MEMBRANE COMPONENT OF AMINO ACID ABC TRANSPORTER"/>
    <property type="match status" value="1"/>
</dbReference>
<evidence type="ECO:0000256" key="2">
    <source>
        <dbReference type="ARBA" id="ARBA00004429"/>
    </source>
</evidence>
<feature type="transmembrane region" description="Helical" evidence="10">
    <location>
        <begin position="214"/>
        <end position="233"/>
    </location>
</feature>
<evidence type="ECO:0000256" key="6">
    <source>
        <dbReference type="ARBA" id="ARBA00022692"/>
    </source>
</evidence>
<dbReference type="GO" id="GO:0006865">
    <property type="term" value="P:amino acid transport"/>
    <property type="evidence" value="ECO:0007669"/>
    <property type="project" value="UniProtKB-KW"/>
</dbReference>
<dbReference type="CDD" id="cd06261">
    <property type="entry name" value="TM_PBP2"/>
    <property type="match status" value="1"/>
</dbReference>
<dbReference type="Pfam" id="PF00528">
    <property type="entry name" value="BPD_transp_1"/>
    <property type="match status" value="1"/>
</dbReference>
<dbReference type="InterPro" id="IPR043429">
    <property type="entry name" value="ArtM/GltK/GlnP/TcyL/YhdX-like"/>
</dbReference>
<protein>
    <submittedName>
        <fullName evidence="12">Amino acid ABC transporter permease</fullName>
    </submittedName>
</protein>
<dbReference type="Proteomes" id="UP000501094">
    <property type="component" value="Chromosome"/>
</dbReference>
<dbReference type="SUPFAM" id="SSF161098">
    <property type="entry name" value="MetI-like"/>
    <property type="match status" value="1"/>
</dbReference>
<evidence type="ECO:0000256" key="10">
    <source>
        <dbReference type="RuleBase" id="RU363032"/>
    </source>
</evidence>
<keyword evidence="9 10" id="KW-0472">Membrane</keyword>
<keyword evidence="5" id="KW-1003">Cell membrane</keyword>
<dbReference type="GO" id="GO:0022857">
    <property type="term" value="F:transmembrane transporter activity"/>
    <property type="evidence" value="ECO:0007669"/>
    <property type="project" value="InterPro"/>
</dbReference>
<evidence type="ECO:0000256" key="8">
    <source>
        <dbReference type="ARBA" id="ARBA00022989"/>
    </source>
</evidence>
<evidence type="ECO:0000313" key="13">
    <source>
        <dbReference type="Proteomes" id="UP000501094"/>
    </source>
</evidence>
<name>A0A6H1Q0K1_9PROT</name>
<evidence type="ECO:0000256" key="3">
    <source>
        <dbReference type="ARBA" id="ARBA00010072"/>
    </source>
</evidence>
<feature type="transmembrane region" description="Helical" evidence="10">
    <location>
        <begin position="174"/>
        <end position="194"/>
    </location>
</feature>
<evidence type="ECO:0000256" key="1">
    <source>
        <dbReference type="ARBA" id="ARBA00003159"/>
    </source>
</evidence>
<comment type="similarity">
    <text evidence="3">Belongs to the binding-protein-dependent transport system permease family. HisMQ subfamily.</text>
</comment>
<dbReference type="EMBL" id="CP038852">
    <property type="protein sequence ID" value="QIZ20311.1"/>
    <property type="molecule type" value="Genomic_DNA"/>
</dbReference>
<dbReference type="InterPro" id="IPR035906">
    <property type="entry name" value="MetI-like_sf"/>
</dbReference>
<keyword evidence="6 10" id="KW-0812">Transmembrane</keyword>
<keyword evidence="8 10" id="KW-1133">Transmembrane helix</keyword>
<dbReference type="KEGG" id="peg:E5R92_00695"/>
<dbReference type="PROSITE" id="PS50928">
    <property type="entry name" value="ABC_TM1"/>
    <property type="match status" value="1"/>
</dbReference>
<feature type="domain" description="ABC transmembrane type-1" evidence="11">
    <location>
        <begin position="44"/>
        <end position="233"/>
    </location>
</feature>
<evidence type="ECO:0000256" key="4">
    <source>
        <dbReference type="ARBA" id="ARBA00022448"/>
    </source>
</evidence>
<evidence type="ECO:0000256" key="7">
    <source>
        <dbReference type="ARBA" id="ARBA00022970"/>
    </source>
</evidence>
<feature type="transmembrane region" description="Helical" evidence="10">
    <location>
        <begin position="42"/>
        <end position="66"/>
    </location>
</feature>
<dbReference type="InterPro" id="IPR000515">
    <property type="entry name" value="MetI-like"/>
</dbReference>
<proteinExistence type="inferred from homology"/>
<dbReference type="AlphaFoldDB" id="A0A6H1Q0K1"/>
<comment type="subcellular location">
    <subcellularLocation>
        <location evidence="2">Cell inner membrane</location>
        <topology evidence="2">Multi-pass membrane protein</topology>
    </subcellularLocation>
    <subcellularLocation>
        <location evidence="10">Cell membrane</location>
        <topology evidence="10">Multi-pass membrane protein</topology>
    </subcellularLocation>
</comment>
<evidence type="ECO:0000259" key="11">
    <source>
        <dbReference type="PROSITE" id="PS50928"/>
    </source>
</evidence>
<feature type="transmembrane region" description="Helical" evidence="10">
    <location>
        <begin position="105"/>
        <end position="124"/>
    </location>
</feature>
<dbReference type="RefSeq" id="WP_168606208.1">
    <property type="nucleotide sequence ID" value="NZ_CP038852.1"/>
</dbReference>
<accession>A0A6H1Q0K1</accession>
<evidence type="ECO:0000256" key="9">
    <source>
        <dbReference type="ARBA" id="ARBA00023136"/>
    </source>
</evidence>
<keyword evidence="13" id="KW-1185">Reference proteome</keyword>
<evidence type="ECO:0000256" key="5">
    <source>
        <dbReference type="ARBA" id="ARBA00022475"/>
    </source>
</evidence>
<feature type="transmembrane region" description="Helical" evidence="10">
    <location>
        <begin position="78"/>
        <end position="99"/>
    </location>
</feature>
<dbReference type="InterPro" id="IPR010065">
    <property type="entry name" value="AA_ABC_transptr_permease_3TM"/>
</dbReference>
<comment type="function">
    <text evidence="1">Part of the binding-protein-dependent transport system for glutamine; probably responsible for the translocation of the substrate across the membrane.</text>
</comment>
<evidence type="ECO:0000313" key="12">
    <source>
        <dbReference type="EMBL" id="QIZ20311.1"/>
    </source>
</evidence>
<dbReference type="GO" id="GO:0043190">
    <property type="term" value="C:ATP-binding cassette (ABC) transporter complex"/>
    <property type="evidence" value="ECO:0007669"/>
    <property type="project" value="InterPro"/>
</dbReference>
<keyword evidence="7" id="KW-0029">Amino-acid transport</keyword>
<sequence>MKNLLFLLLILPLNSCSGQELGWFILSPNNVEGLTNLKFLLSGLTTTIYISVISIIISAILGFIVAIPSLAKNKFLTYINIGYVEIVRAIPLLVLILWIYYGLPIMTGLSFSPFVSGIIALAISESAFQAEIFRAGINSIKKSQWEAGSSLGLTFYKRLRFVILPQAIKNILPALGNQFVYVLKMSSLVSIIGIGDLTRKANELVVSTYRPLEIYTFLILEYLILILIVSFFVRKLEKKLEQDGNN</sequence>
<reference evidence="12 13" key="1">
    <citation type="journal article" date="2020" name="Nat. Microbiol.">
        <title>Lysogenic host-virus interactions in SAR11 marine bacteria.</title>
        <authorList>
            <person name="Morris R.M."/>
            <person name="Cain K.R."/>
            <person name="Hvorecny K.L."/>
            <person name="Kollman J.M."/>
        </authorList>
    </citation>
    <scope>NUCLEOTIDE SEQUENCE [LARGE SCALE GENOMIC DNA]</scope>
    <source>
        <strain evidence="12 13">NP1</strain>
    </source>
</reference>